<keyword evidence="1" id="KW-0472">Membrane</keyword>
<dbReference type="AlphaFoldDB" id="A0A4Q0YTM3"/>
<name>A0A4Q0YTM3_9GAMM</name>
<dbReference type="EMBL" id="PEIB01000022">
    <property type="protein sequence ID" value="RXJ72351.1"/>
    <property type="molecule type" value="Genomic_DNA"/>
</dbReference>
<feature type="transmembrane region" description="Helical" evidence="1">
    <location>
        <begin position="15"/>
        <end position="32"/>
    </location>
</feature>
<keyword evidence="3" id="KW-1185">Reference proteome</keyword>
<feature type="transmembrane region" description="Helical" evidence="1">
    <location>
        <begin position="52"/>
        <end position="77"/>
    </location>
</feature>
<gene>
    <name evidence="2" type="ORF">CS022_16105</name>
</gene>
<evidence type="ECO:0000313" key="2">
    <source>
        <dbReference type="EMBL" id="RXJ72351.1"/>
    </source>
</evidence>
<dbReference type="PANTHER" id="PTHR39174">
    <property type="entry name" value="INNER MEMBRANE PROTEIN-RELATED"/>
    <property type="match status" value="1"/>
</dbReference>
<dbReference type="OrthoDB" id="7062456at2"/>
<keyword evidence="1" id="KW-1133">Transmembrane helix</keyword>
<keyword evidence="1" id="KW-0812">Transmembrane</keyword>
<dbReference type="RefSeq" id="WP_129123130.1">
    <property type="nucleotide sequence ID" value="NZ_PEIB01000022.1"/>
</dbReference>
<evidence type="ECO:0008006" key="4">
    <source>
        <dbReference type="Google" id="ProtNLM"/>
    </source>
</evidence>
<proteinExistence type="predicted"/>
<protein>
    <recommendedName>
        <fullName evidence="4">DUF997 domain-containing protein</fullName>
    </recommendedName>
</protein>
<dbReference type="PANTHER" id="PTHR39174:SF1">
    <property type="entry name" value="INNER MEMBRANE PROTEIN"/>
    <property type="match status" value="1"/>
</dbReference>
<comment type="caution">
    <text evidence="2">The sequence shown here is derived from an EMBL/GenBank/DDBJ whole genome shotgun (WGS) entry which is preliminary data.</text>
</comment>
<organism evidence="2 3">
    <name type="scientific">Veronia nyctiphanis</name>
    <dbReference type="NCBI Taxonomy" id="1278244"/>
    <lineage>
        <taxon>Bacteria</taxon>
        <taxon>Pseudomonadati</taxon>
        <taxon>Pseudomonadota</taxon>
        <taxon>Gammaproteobacteria</taxon>
        <taxon>Vibrionales</taxon>
        <taxon>Vibrionaceae</taxon>
        <taxon>Veronia</taxon>
    </lineage>
</organism>
<dbReference type="Pfam" id="PF06196">
    <property type="entry name" value="DUF997"/>
    <property type="match status" value="1"/>
</dbReference>
<dbReference type="InterPro" id="IPR010398">
    <property type="entry name" value="DUF997"/>
</dbReference>
<sequence>MNTLRSRYRQAHKEAHWSIGLAIAYFIWWYASAYLFTPSHTDDTALLLGLPLWFVFACVIGPLVFTIFCGLMVKFVFKDMSLDVASR</sequence>
<evidence type="ECO:0000313" key="3">
    <source>
        <dbReference type="Proteomes" id="UP000290287"/>
    </source>
</evidence>
<evidence type="ECO:0000256" key="1">
    <source>
        <dbReference type="SAM" id="Phobius"/>
    </source>
</evidence>
<accession>A0A4Q0YTM3</accession>
<reference evidence="2 3" key="1">
    <citation type="submission" date="2017-10" db="EMBL/GenBank/DDBJ databases">
        <title>Nyctiphanis sp. nov., isolated from the stomach of the euphausiid Nyctiphanes simplex (Hansen, 1911) in the Gulf of California.</title>
        <authorList>
            <person name="Gomez-Gil B."/>
            <person name="Aguilar-Mendez M."/>
            <person name="Lopez-Cortes A."/>
            <person name="Gomez-Gutierrez J."/>
            <person name="Roque A."/>
            <person name="Lang E."/>
            <person name="Gonzalez-Castillo A."/>
        </authorList>
    </citation>
    <scope>NUCLEOTIDE SEQUENCE [LARGE SCALE GENOMIC DNA]</scope>
    <source>
        <strain evidence="2 3">CAIM 600</strain>
    </source>
</reference>
<dbReference type="Proteomes" id="UP000290287">
    <property type="component" value="Unassembled WGS sequence"/>
</dbReference>